<evidence type="ECO:0000313" key="2">
    <source>
        <dbReference type="Proteomes" id="UP000613113"/>
    </source>
</evidence>
<name>A0ABR6YM85_9BURK</name>
<comment type="caution">
    <text evidence="1">The sequence shown here is derived from an EMBL/GenBank/DDBJ whole genome shotgun (WGS) entry which is preliminary data.</text>
</comment>
<dbReference type="RefSeq" id="WP_186862528.1">
    <property type="nucleotide sequence ID" value="NZ_JACOGC010000002.1"/>
</dbReference>
<dbReference type="Proteomes" id="UP000613113">
    <property type="component" value="Unassembled WGS sequence"/>
</dbReference>
<dbReference type="EMBL" id="JACOGC010000002">
    <property type="protein sequence ID" value="MBC3884969.1"/>
    <property type="molecule type" value="Genomic_DNA"/>
</dbReference>
<sequence length="75" mass="8579">MLEKDGMTTPSSLDRFVFFICSTERHANQTYFSGGRLALPPTYRDCFWILFDVFEGKTDGNKLSGGCGANYRRKR</sequence>
<reference evidence="1 2" key="1">
    <citation type="submission" date="2020-08" db="EMBL/GenBank/DDBJ databases">
        <title>Novel species isolated from subtropical streams in China.</title>
        <authorList>
            <person name="Lu H."/>
        </authorList>
    </citation>
    <scope>NUCLEOTIDE SEQUENCE [LARGE SCALE GENOMIC DNA]</scope>
    <source>
        <strain evidence="1 2">FT31W</strain>
    </source>
</reference>
<organism evidence="1 2">
    <name type="scientific">Undibacterium griseum</name>
    <dbReference type="NCBI Taxonomy" id="2762295"/>
    <lineage>
        <taxon>Bacteria</taxon>
        <taxon>Pseudomonadati</taxon>
        <taxon>Pseudomonadota</taxon>
        <taxon>Betaproteobacteria</taxon>
        <taxon>Burkholderiales</taxon>
        <taxon>Oxalobacteraceae</taxon>
        <taxon>Undibacterium</taxon>
    </lineage>
</organism>
<proteinExistence type="predicted"/>
<accession>A0ABR6YM85</accession>
<evidence type="ECO:0000313" key="1">
    <source>
        <dbReference type="EMBL" id="MBC3884969.1"/>
    </source>
</evidence>
<keyword evidence="2" id="KW-1185">Reference proteome</keyword>
<gene>
    <name evidence="1" type="ORF">H8K27_07505</name>
</gene>
<protein>
    <submittedName>
        <fullName evidence="1">Uncharacterized protein</fullName>
    </submittedName>
</protein>